<feature type="compositionally biased region" description="Basic and acidic residues" evidence="1">
    <location>
        <begin position="1"/>
        <end position="17"/>
    </location>
</feature>
<dbReference type="EMBL" id="SWLE01000022">
    <property type="protein sequence ID" value="TNM84404.1"/>
    <property type="molecule type" value="Genomic_DNA"/>
</dbReference>
<dbReference type="InterPro" id="IPR038868">
    <property type="entry name" value="RAP80"/>
</dbReference>
<evidence type="ECO:0000313" key="2">
    <source>
        <dbReference type="EMBL" id="TNM84404.1"/>
    </source>
</evidence>
<feature type="compositionally biased region" description="Basic and acidic residues" evidence="1">
    <location>
        <begin position="42"/>
        <end position="52"/>
    </location>
</feature>
<feature type="compositionally biased region" description="Polar residues" evidence="1">
    <location>
        <begin position="135"/>
        <end position="144"/>
    </location>
</feature>
<dbReference type="Proteomes" id="UP000516260">
    <property type="component" value="Chromosome 9"/>
</dbReference>
<gene>
    <name evidence="2" type="ORF">fugu_008582</name>
</gene>
<comment type="caution">
    <text evidence="2">The sequence shown here is derived from an EMBL/GenBank/DDBJ whole genome shotgun (WGS) entry which is preliminary data.</text>
</comment>
<feature type="compositionally biased region" description="Polar residues" evidence="1">
    <location>
        <begin position="190"/>
        <end position="201"/>
    </location>
</feature>
<protein>
    <submittedName>
        <fullName evidence="2">Uncharacterized protein</fullName>
    </submittedName>
</protein>
<feature type="compositionally biased region" description="Polar residues" evidence="1">
    <location>
        <begin position="430"/>
        <end position="444"/>
    </location>
</feature>
<feature type="region of interest" description="Disordered" evidence="1">
    <location>
        <begin position="135"/>
        <end position="206"/>
    </location>
</feature>
<name>A0A4Z2AWD5_9TELE</name>
<dbReference type="GO" id="GO:0042393">
    <property type="term" value="F:histone binding"/>
    <property type="evidence" value="ECO:0007669"/>
    <property type="project" value="TreeGrafter"/>
</dbReference>
<evidence type="ECO:0000256" key="1">
    <source>
        <dbReference type="SAM" id="MobiDB-lite"/>
    </source>
</evidence>
<reference evidence="2 3" key="1">
    <citation type="submission" date="2019-04" db="EMBL/GenBank/DDBJ databases">
        <title>The sequence and de novo assembly of Takifugu bimaculatus genome using PacBio and Hi-C technologies.</title>
        <authorList>
            <person name="Xu P."/>
            <person name="Liu B."/>
            <person name="Zhou Z."/>
        </authorList>
    </citation>
    <scope>NUCLEOTIDE SEQUENCE [LARGE SCALE GENOMIC DNA]</scope>
    <source>
        <strain evidence="2">TB-2018</strain>
        <tissue evidence="2">Muscle</tissue>
    </source>
</reference>
<dbReference type="AlphaFoldDB" id="A0A4Z2AWD5"/>
<dbReference type="GO" id="GO:0045739">
    <property type="term" value="P:positive regulation of DNA repair"/>
    <property type="evidence" value="ECO:0007669"/>
    <property type="project" value="TreeGrafter"/>
</dbReference>
<sequence length="794" mass="88546">MRNEGVKDAFDIPAGDRSEDEVLDTRDDSGKPPSSRLSPMTLREKCKQERQNNSRPNEMTEEEMIDLALNLSEQEANIVAIRRQKEEEEAMMKAIRESMRPQNQLCPFQSQSLLDETAAPSMICPRRKLWYSNGNSTSAVSQGASGDICTPKEQRRGTKRSTDESTMSRKRKRKEGSPLLEMPDLPPTQKIYSQTSPSSSDVPDLQLDSLEGSELTQIEECPLQKSPIFPSSYFKAEVHVPRLSQDLLQTCAVLINPVGLNQPSLSGRTAEKLEEESRHAEQQLSSNMTLLWSDEDEDITVGSPSPVFPDEMPVHRAEEQSTTLNHLPGTSAGPSPIIRGFSLSTEQGQNFTAAKETIGRQETASKAPECAGSSTVHYYWGVPFCPRGLDPDSYTRVILAQMEVYEKSLKQAQRGLPRKAEWGEAILPQPETSPQSTHQSSADSPQDDFSRRRVLRLRSKKPCEAGDTNAEGGEGGGNEGEAEYEPPEKRDEEDGGLMDTDDCRVCPETQLSDMHDDRTQDVIVVADAAAQLPSKSPDLLDVDMILQDDSTAADEQLKEADIDALLESSSEEDVLDRGKTEEDVEMDDLGDGALRRATSPEPDLPVTCQAREPGVNCPMCQRSYPMTEIEVHAAYCDGEETTQDRPEPDFHQASLKPRRKRARKEEEELAESCSTVSNREKCYICQAVVPLRDYGKHTELCIQQSKTENLLSALDKTESRDSEARPSGSKLQPGYVIDLLNDDDDDDVAEEADERAVRISNSPIRSFTPISEATDCLIDFRKQQRSRKLNRRRR</sequence>
<dbReference type="Gene3D" id="6.10.250.1800">
    <property type="match status" value="1"/>
</dbReference>
<proteinExistence type="predicted"/>
<feature type="region of interest" description="Disordered" evidence="1">
    <location>
        <begin position="1"/>
        <end position="60"/>
    </location>
</feature>
<feature type="region of interest" description="Disordered" evidence="1">
    <location>
        <begin position="714"/>
        <end position="735"/>
    </location>
</feature>
<dbReference type="CDD" id="cd20912">
    <property type="entry name" value="AIR_RAP80-like"/>
    <property type="match status" value="1"/>
</dbReference>
<dbReference type="GO" id="GO:0070531">
    <property type="term" value="C:BRCA1-A complex"/>
    <property type="evidence" value="ECO:0007669"/>
    <property type="project" value="InterPro"/>
</dbReference>
<feature type="compositionally biased region" description="Basic and acidic residues" evidence="1">
    <location>
        <begin position="715"/>
        <end position="724"/>
    </location>
</feature>
<keyword evidence="3" id="KW-1185">Reference proteome</keyword>
<dbReference type="GO" id="GO:0006302">
    <property type="term" value="P:double-strand break repair"/>
    <property type="evidence" value="ECO:0007669"/>
    <property type="project" value="InterPro"/>
</dbReference>
<feature type="compositionally biased region" description="Basic and acidic residues" evidence="1">
    <location>
        <begin position="150"/>
        <end position="167"/>
    </location>
</feature>
<dbReference type="PANTHER" id="PTHR15932">
    <property type="entry name" value="UBIQUITIN INTERACTION MOTIF-CONTAINING PROTEIN 1"/>
    <property type="match status" value="1"/>
</dbReference>
<dbReference type="GO" id="GO:0070530">
    <property type="term" value="F:K63-linked polyubiquitin modification-dependent protein binding"/>
    <property type="evidence" value="ECO:0007669"/>
    <property type="project" value="InterPro"/>
</dbReference>
<feature type="region of interest" description="Disordered" evidence="1">
    <location>
        <begin position="567"/>
        <end position="606"/>
    </location>
</feature>
<dbReference type="PANTHER" id="PTHR15932:SF2">
    <property type="entry name" value="BRCA1-A COMPLEX SUBUNIT RAP80"/>
    <property type="match status" value="1"/>
</dbReference>
<accession>A0A4Z2AWD5</accession>
<organism evidence="2 3">
    <name type="scientific">Takifugu bimaculatus</name>
    <dbReference type="NCBI Taxonomy" id="433685"/>
    <lineage>
        <taxon>Eukaryota</taxon>
        <taxon>Metazoa</taxon>
        <taxon>Chordata</taxon>
        <taxon>Craniata</taxon>
        <taxon>Vertebrata</taxon>
        <taxon>Euteleostomi</taxon>
        <taxon>Actinopterygii</taxon>
        <taxon>Neopterygii</taxon>
        <taxon>Teleostei</taxon>
        <taxon>Neoteleostei</taxon>
        <taxon>Acanthomorphata</taxon>
        <taxon>Eupercaria</taxon>
        <taxon>Tetraodontiformes</taxon>
        <taxon>Tetradontoidea</taxon>
        <taxon>Tetraodontidae</taxon>
        <taxon>Takifugu</taxon>
    </lineage>
</organism>
<feature type="region of interest" description="Disordered" evidence="1">
    <location>
        <begin position="428"/>
        <end position="504"/>
    </location>
</feature>
<feature type="region of interest" description="Disordered" evidence="1">
    <location>
        <begin position="640"/>
        <end position="663"/>
    </location>
</feature>
<evidence type="ECO:0000313" key="3">
    <source>
        <dbReference type="Proteomes" id="UP000516260"/>
    </source>
</evidence>